<evidence type="ECO:0000256" key="1">
    <source>
        <dbReference type="ARBA" id="ARBA00004917"/>
    </source>
</evidence>
<sequence>MQTQIQVMTRPEPDLDGTGLRIGLIVARWNWHITGALYKLAQEELLHLGVAQEDINVVYAPGSYELPVVAQAMAQTKNYDALICIGCVMKGATRHDVIVGDSAAQGIQRVALDTGVPIILGVQCAETPEQAEERIARGTEFAVAAVETVRTIQALRQQ</sequence>
<feature type="binding site" evidence="7">
    <location>
        <position position="134"/>
    </location>
    <ligand>
        <name>(2S)-2-hydroxy-3-oxobutyl phosphate</name>
        <dbReference type="ChEBI" id="CHEBI:58830"/>
    </ligand>
</feature>
<comment type="catalytic activity">
    <reaction evidence="6 7">
        <text>(2S)-2-hydroxy-3-oxobutyl phosphate + 5-amino-6-(D-ribitylamino)uracil = 6,7-dimethyl-8-(1-D-ribityl)lumazine + phosphate + 2 H2O + H(+)</text>
        <dbReference type="Rhea" id="RHEA:26152"/>
        <dbReference type="ChEBI" id="CHEBI:15377"/>
        <dbReference type="ChEBI" id="CHEBI:15378"/>
        <dbReference type="ChEBI" id="CHEBI:15934"/>
        <dbReference type="ChEBI" id="CHEBI:43474"/>
        <dbReference type="ChEBI" id="CHEBI:58201"/>
        <dbReference type="ChEBI" id="CHEBI:58830"/>
        <dbReference type="EC" id="2.5.1.78"/>
    </reaction>
</comment>
<comment type="pathway">
    <text evidence="1 7">Cofactor biosynthesis; riboflavin biosynthesis; riboflavin from 2-hydroxy-3-oxobutyl phosphate and 5-amino-6-(D-ribitylamino)uracil: step 1/2.</text>
</comment>
<feature type="binding site" evidence="7">
    <location>
        <begin position="63"/>
        <end position="65"/>
    </location>
    <ligand>
        <name>5-amino-6-(D-ribitylamino)uracil</name>
        <dbReference type="ChEBI" id="CHEBI:15934"/>
    </ligand>
</feature>
<dbReference type="GO" id="GO:0000906">
    <property type="term" value="F:6,7-dimethyl-8-ribityllumazine synthase activity"/>
    <property type="evidence" value="ECO:0007669"/>
    <property type="project" value="UniProtKB-UniRule"/>
</dbReference>
<dbReference type="EMBL" id="BIXY01000119">
    <property type="protein sequence ID" value="GCF11527.1"/>
    <property type="molecule type" value="Genomic_DNA"/>
</dbReference>
<evidence type="ECO:0000256" key="4">
    <source>
        <dbReference type="ARBA" id="ARBA00022619"/>
    </source>
</evidence>
<accession>A0A5A5TJC0</accession>
<dbReference type="Gene3D" id="3.40.50.960">
    <property type="entry name" value="Lumazine/riboflavin synthase"/>
    <property type="match status" value="1"/>
</dbReference>
<dbReference type="GO" id="GO:0009349">
    <property type="term" value="C:riboflavin synthase complex"/>
    <property type="evidence" value="ECO:0007669"/>
    <property type="project" value="UniProtKB-UniRule"/>
</dbReference>
<dbReference type="InterPro" id="IPR034964">
    <property type="entry name" value="LS"/>
</dbReference>
<proteinExistence type="inferred from homology"/>
<feature type="binding site" evidence="7">
    <location>
        <position position="120"/>
    </location>
    <ligand>
        <name>5-amino-6-(D-ribitylamino)uracil</name>
        <dbReference type="ChEBI" id="CHEBI:15934"/>
    </ligand>
</feature>
<keyword evidence="5 7" id="KW-0808">Transferase</keyword>
<evidence type="ECO:0000256" key="2">
    <source>
        <dbReference type="ARBA" id="ARBA00007424"/>
    </source>
</evidence>
<keyword evidence="4 7" id="KW-0686">Riboflavin biosynthesis</keyword>
<dbReference type="CDD" id="cd09209">
    <property type="entry name" value="Lumazine_synthase-I"/>
    <property type="match status" value="1"/>
</dbReference>
<dbReference type="Pfam" id="PF00885">
    <property type="entry name" value="DMRL_synthase"/>
    <property type="match status" value="1"/>
</dbReference>
<dbReference type="InterPro" id="IPR002180">
    <property type="entry name" value="LS/RS"/>
</dbReference>
<evidence type="ECO:0000256" key="7">
    <source>
        <dbReference type="HAMAP-Rule" id="MF_00178"/>
    </source>
</evidence>
<dbReference type="PANTHER" id="PTHR21058">
    <property type="entry name" value="6,7-DIMETHYL-8-RIBITYLLUMAZINE SYNTHASE DMRL SYNTHASE LUMAZINE SYNTHASE"/>
    <property type="match status" value="1"/>
</dbReference>
<comment type="caution">
    <text evidence="8">The sequence shown here is derived from an EMBL/GenBank/DDBJ whole genome shotgun (WGS) entry which is preliminary data.</text>
</comment>
<evidence type="ECO:0000313" key="9">
    <source>
        <dbReference type="Proteomes" id="UP000322530"/>
    </source>
</evidence>
<dbReference type="UniPathway" id="UPA00275">
    <property type="reaction ID" value="UER00404"/>
</dbReference>
<dbReference type="EC" id="2.5.1.78" evidence="3 7"/>
<name>A0A5A5TJC0_9CHLR</name>
<evidence type="ECO:0000256" key="3">
    <source>
        <dbReference type="ARBA" id="ARBA00012664"/>
    </source>
</evidence>
<keyword evidence="9" id="KW-1185">Reference proteome</keyword>
<evidence type="ECO:0000313" key="8">
    <source>
        <dbReference type="EMBL" id="GCF11527.1"/>
    </source>
</evidence>
<dbReference type="SUPFAM" id="SSF52121">
    <property type="entry name" value="Lumazine synthase"/>
    <property type="match status" value="1"/>
</dbReference>
<dbReference type="GO" id="GO:0009231">
    <property type="term" value="P:riboflavin biosynthetic process"/>
    <property type="evidence" value="ECO:0007669"/>
    <property type="project" value="UniProtKB-UniRule"/>
</dbReference>
<dbReference type="InterPro" id="IPR036467">
    <property type="entry name" value="LS/RS_sf"/>
</dbReference>
<dbReference type="NCBIfam" id="TIGR00114">
    <property type="entry name" value="lumazine-synth"/>
    <property type="match status" value="1"/>
</dbReference>
<feature type="binding site" evidence="7">
    <location>
        <position position="29"/>
    </location>
    <ligand>
        <name>5-amino-6-(D-ribitylamino)uracil</name>
        <dbReference type="ChEBI" id="CHEBI:15934"/>
    </ligand>
</feature>
<comment type="function">
    <text evidence="7">Catalyzes the formation of 6,7-dimethyl-8-ribityllumazine by condensation of 5-amino-6-(D-ribitylamino)uracil with 3,4-dihydroxy-2-butanone 4-phosphate. This is the penultimate step in the biosynthesis of riboflavin.</text>
</comment>
<dbReference type="HAMAP" id="MF_00178">
    <property type="entry name" value="Lumazine_synth"/>
    <property type="match status" value="1"/>
</dbReference>
<dbReference type="Proteomes" id="UP000322530">
    <property type="component" value="Unassembled WGS sequence"/>
</dbReference>
<evidence type="ECO:0000256" key="5">
    <source>
        <dbReference type="ARBA" id="ARBA00022679"/>
    </source>
</evidence>
<gene>
    <name evidence="7" type="primary">ribH</name>
    <name evidence="8" type="ORF">KDI_50910</name>
</gene>
<reference evidence="8 9" key="1">
    <citation type="submission" date="2019-01" db="EMBL/GenBank/DDBJ databases">
        <title>Draft genome sequence of Dictyobacter sp. Uno17.</title>
        <authorList>
            <person name="Wang C.M."/>
            <person name="Zheng Y."/>
            <person name="Sakai Y."/>
            <person name="Abe K."/>
            <person name="Yokota A."/>
            <person name="Yabe S."/>
        </authorList>
    </citation>
    <scope>NUCLEOTIDE SEQUENCE [LARGE SCALE GENOMIC DNA]</scope>
    <source>
        <strain evidence="8 9">Uno17</strain>
    </source>
</reference>
<dbReference type="RefSeq" id="WP_149404354.1">
    <property type="nucleotide sequence ID" value="NZ_BIXY01000119.1"/>
</dbReference>
<feature type="binding site" evidence="7">
    <location>
        <begin position="87"/>
        <end position="89"/>
    </location>
    <ligand>
        <name>5-amino-6-(D-ribitylamino)uracil</name>
        <dbReference type="ChEBI" id="CHEBI:15934"/>
    </ligand>
</feature>
<comment type="similarity">
    <text evidence="2 7">Belongs to the DMRL synthase family.</text>
</comment>
<dbReference type="OrthoDB" id="9809709at2"/>
<protein>
    <recommendedName>
        <fullName evidence="3 7">6,7-dimethyl-8-ribityllumazine synthase</fullName>
        <shortName evidence="7">DMRL synthase</shortName>
        <shortName evidence="7">LS</shortName>
        <shortName evidence="7">Lumazine synthase</shortName>
        <ecNumber evidence="3 7">2.5.1.78</ecNumber>
    </recommendedName>
</protein>
<feature type="active site" description="Proton donor" evidence="7">
    <location>
        <position position="95"/>
    </location>
</feature>
<dbReference type="PANTHER" id="PTHR21058:SF0">
    <property type="entry name" value="6,7-DIMETHYL-8-RIBITYLLUMAZINE SYNTHASE"/>
    <property type="match status" value="1"/>
</dbReference>
<dbReference type="AlphaFoldDB" id="A0A5A5TJC0"/>
<feature type="binding site" evidence="7">
    <location>
        <begin position="92"/>
        <end position="93"/>
    </location>
    <ligand>
        <name>(2S)-2-hydroxy-3-oxobutyl phosphate</name>
        <dbReference type="ChEBI" id="CHEBI:58830"/>
    </ligand>
</feature>
<evidence type="ECO:0000256" key="6">
    <source>
        <dbReference type="ARBA" id="ARBA00048785"/>
    </source>
</evidence>
<organism evidence="8 9">
    <name type="scientific">Dictyobacter arantiisoli</name>
    <dbReference type="NCBI Taxonomy" id="2014874"/>
    <lineage>
        <taxon>Bacteria</taxon>
        <taxon>Bacillati</taxon>
        <taxon>Chloroflexota</taxon>
        <taxon>Ktedonobacteria</taxon>
        <taxon>Ktedonobacterales</taxon>
        <taxon>Dictyobacteraceae</taxon>
        <taxon>Dictyobacter</taxon>
    </lineage>
</organism>